<feature type="transmembrane region" description="Helical" evidence="1">
    <location>
        <begin position="36"/>
        <end position="60"/>
    </location>
</feature>
<evidence type="ECO:0000313" key="2">
    <source>
        <dbReference type="EMBL" id="KFN46657.1"/>
    </source>
</evidence>
<name>A0A091B545_9GAMM</name>
<evidence type="ECO:0000256" key="1">
    <source>
        <dbReference type="SAM" id="Phobius"/>
    </source>
</evidence>
<protein>
    <submittedName>
        <fullName evidence="2">Uncharacterized protein</fullName>
    </submittedName>
</protein>
<dbReference type="OrthoDB" id="6057992at2"/>
<keyword evidence="1" id="KW-0812">Transmembrane</keyword>
<organism evidence="2 3">
    <name type="scientific">Arenimonas metalli CF5-1</name>
    <dbReference type="NCBI Taxonomy" id="1384056"/>
    <lineage>
        <taxon>Bacteria</taxon>
        <taxon>Pseudomonadati</taxon>
        <taxon>Pseudomonadota</taxon>
        <taxon>Gammaproteobacteria</taxon>
        <taxon>Lysobacterales</taxon>
        <taxon>Lysobacteraceae</taxon>
        <taxon>Arenimonas</taxon>
    </lineage>
</organism>
<dbReference type="STRING" id="1384056.N787_09660"/>
<proteinExistence type="predicted"/>
<gene>
    <name evidence="2" type="ORF">N787_09660</name>
</gene>
<dbReference type="AlphaFoldDB" id="A0A091B545"/>
<keyword evidence="1" id="KW-1133">Transmembrane helix</keyword>
<comment type="caution">
    <text evidence="2">The sequence shown here is derived from an EMBL/GenBank/DDBJ whole genome shotgun (WGS) entry which is preliminary data.</text>
</comment>
<keyword evidence="3" id="KW-1185">Reference proteome</keyword>
<dbReference type="RefSeq" id="WP_034211664.1">
    <property type="nucleotide sequence ID" value="NZ_AVCK01000014.1"/>
</dbReference>
<dbReference type="EMBL" id="AVCK01000014">
    <property type="protein sequence ID" value="KFN46657.1"/>
    <property type="molecule type" value="Genomic_DNA"/>
</dbReference>
<evidence type="ECO:0000313" key="3">
    <source>
        <dbReference type="Proteomes" id="UP000029393"/>
    </source>
</evidence>
<accession>A0A091B545</accession>
<sequence>MDRLDWMYMRALVPSGLVLAFTSALALVLKQAGTFPFLATFAGFAPWVFLGGIGLAALLASEPMYRFWQWERGEGLRCPKCGGPLGALIDGRYGPYHKCHCCSGNIAARRVH</sequence>
<reference evidence="2 3" key="1">
    <citation type="submission" date="2013-09" db="EMBL/GenBank/DDBJ databases">
        <title>Genome sequencing of Arenimonas metalli.</title>
        <authorList>
            <person name="Chen F."/>
            <person name="Wang G."/>
        </authorList>
    </citation>
    <scope>NUCLEOTIDE SEQUENCE [LARGE SCALE GENOMIC DNA]</scope>
    <source>
        <strain evidence="2 3">CF5-1</strain>
    </source>
</reference>
<keyword evidence="1" id="KW-0472">Membrane</keyword>
<dbReference type="Proteomes" id="UP000029393">
    <property type="component" value="Unassembled WGS sequence"/>
</dbReference>